<feature type="domain" description="HTH tetR-type" evidence="6">
    <location>
        <begin position="11"/>
        <end position="71"/>
    </location>
</feature>
<accession>A0ABW2VW01</accession>
<evidence type="ECO:0000256" key="3">
    <source>
        <dbReference type="ARBA" id="ARBA00023125"/>
    </source>
</evidence>
<keyword evidence="2" id="KW-0805">Transcription regulation</keyword>
<protein>
    <submittedName>
        <fullName evidence="7">TetR/AcrR family transcriptional regulator</fullName>
    </submittedName>
</protein>
<feature type="DNA-binding region" description="H-T-H motif" evidence="5">
    <location>
        <begin position="34"/>
        <end position="53"/>
    </location>
</feature>
<dbReference type="PANTHER" id="PTHR30055:SF200">
    <property type="entry name" value="HTH-TYPE TRANSCRIPTIONAL REPRESSOR BDCR"/>
    <property type="match status" value="1"/>
</dbReference>
<organism evidence="7 8">
    <name type="scientific">Streptomyces lutosisoli</name>
    <dbReference type="NCBI Taxonomy" id="2665721"/>
    <lineage>
        <taxon>Bacteria</taxon>
        <taxon>Bacillati</taxon>
        <taxon>Actinomycetota</taxon>
        <taxon>Actinomycetes</taxon>
        <taxon>Kitasatosporales</taxon>
        <taxon>Streptomycetaceae</taxon>
        <taxon>Streptomyces</taxon>
    </lineage>
</organism>
<evidence type="ECO:0000256" key="2">
    <source>
        <dbReference type="ARBA" id="ARBA00023015"/>
    </source>
</evidence>
<dbReference type="PRINTS" id="PR00455">
    <property type="entry name" value="HTHTETR"/>
</dbReference>
<dbReference type="SUPFAM" id="SSF48498">
    <property type="entry name" value="Tetracyclin repressor-like, C-terminal domain"/>
    <property type="match status" value="1"/>
</dbReference>
<evidence type="ECO:0000256" key="1">
    <source>
        <dbReference type="ARBA" id="ARBA00022491"/>
    </source>
</evidence>
<gene>
    <name evidence="7" type="ORF">ACFQZP_38100</name>
</gene>
<dbReference type="InterPro" id="IPR009057">
    <property type="entry name" value="Homeodomain-like_sf"/>
</dbReference>
<keyword evidence="3 5" id="KW-0238">DNA-binding</keyword>
<reference evidence="8" key="1">
    <citation type="journal article" date="2019" name="Int. J. Syst. Evol. Microbiol.">
        <title>The Global Catalogue of Microorganisms (GCM) 10K type strain sequencing project: providing services to taxonomists for standard genome sequencing and annotation.</title>
        <authorList>
            <consortium name="The Broad Institute Genomics Platform"/>
            <consortium name="The Broad Institute Genome Sequencing Center for Infectious Disease"/>
            <person name="Wu L."/>
            <person name="Ma J."/>
        </authorList>
    </citation>
    <scope>NUCLEOTIDE SEQUENCE [LARGE SCALE GENOMIC DNA]</scope>
    <source>
        <strain evidence="8">CGMCC 4.7198</strain>
    </source>
</reference>
<dbReference type="PANTHER" id="PTHR30055">
    <property type="entry name" value="HTH-TYPE TRANSCRIPTIONAL REGULATOR RUTR"/>
    <property type="match status" value="1"/>
</dbReference>
<dbReference type="Proteomes" id="UP001596957">
    <property type="component" value="Unassembled WGS sequence"/>
</dbReference>
<dbReference type="Pfam" id="PF13977">
    <property type="entry name" value="TetR_C_6"/>
    <property type="match status" value="1"/>
</dbReference>
<dbReference type="InterPro" id="IPR039538">
    <property type="entry name" value="BetI_C"/>
</dbReference>
<proteinExistence type="predicted"/>
<comment type="caution">
    <text evidence="7">The sequence shown here is derived from an EMBL/GenBank/DDBJ whole genome shotgun (WGS) entry which is preliminary data.</text>
</comment>
<dbReference type="EMBL" id="JBHTEC010000001">
    <property type="protein sequence ID" value="MFD0287388.1"/>
    <property type="molecule type" value="Genomic_DNA"/>
</dbReference>
<evidence type="ECO:0000313" key="7">
    <source>
        <dbReference type="EMBL" id="MFD0287388.1"/>
    </source>
</evidence>
<evidence type="ECO:0000256" key="4">
    <source>
        <dbReference type="ARBA" id="ARBA00023163"/>
    </source>
</evidence>
<keyword evidence="8" id="KW-1185">Reference proteome</keyword>
<dbReference type="SUPFAM" id="SSF46689">
    <property type="entry name" value="Homeodomain-like"/>
    <property type="match status" value="1"/>
</dbReference>
<dbReference type="InterPro" id="IPR050109">
    <property type="entry name" value="HTH-type_TetR-like_transc_reg"/>
</dbReference>
<evidence type="ECO:0000313" key="8">
    <source>
        <dbReference type="Proteomes" id="UP001596957"/>
    </source>
</evidence>
<dbReference type="PROSITE" id="PS50977">
    <property type="entry name" value="HTH_TETR_2"/>
    <property type="match status" value="1"/>
</dbReference>
<evidence type="ECO:0000259" key="6">
    <source>
        <dbReference type="PROSITE" id="PS50977"/>
    </source>
</evidence>
<dbReference type="InterPro" id="IPR036271">
    <property type="entry name" value="Tet_transcr_reg_TetR-rel_C_sf"/>
</dbReference>
<dbReference type="RefSeq" id="WP_381259157.1">
    <property type="nucleotide sequence ID" value="NZ_JBHTBI010000032.1"/>
</dbReference>
<name>A0ABW2VW01_9ACTN</name>
<dbReference type="Gene3D" id="1.10.357.10">
    <property type="entry name" value="Tetracycline Repressor, domain 2"/>
    <property type="match status" value="1"/>
</dbReference>
<dbReference type="InterPro" id="IPR001647">
    <property type="entry name" value="HTH_TetR"/>
</dbReference>
<keyword evidence="1" id="KW-0678">Repressor</keyword>
<sequence length="214" mass="22917">MKETKATTDTAGARARIIEAACSHIARNGLEGAKIRDIAHDAGVSTALVHYHFATKATLLDAALVHAYDRAGTLRLSATPGSRSHATQRLADLITFSLPADTGLREEWLLWMELWLHAVRDPSLRTTVESLYGKMREEFTAAVTDGVAAGEFTCPDPDVTVTRILALLDGFGLQAMLLGTPEALTASQSSVGDLVGRELGLTGPLPFRPPASRQ</sequence>
<evidence type="ECO:0000256" key="5">
    <source>
        <dbReference type="PROSITE-ProRule" id="PRU00335"/>
    </source>
</evidence>
<dbReference type="Pfam" id="PF00440">
    <property type="entry name" value="TetR_N"/>
    <property type="match status" value="1"/>
</dbReference>
<keyword evidence="4" id="KW-0804">Transcription</keyword>